<feature type="transmembrane region" description="Helical" evidence="10">
    <location>
        <begin position="418"/>
        <end position="436"/>
    </location>
</feature>
<organism evidence="11 12">
    <name type="scientific">Longibaculum muris</name>
    <dbReference type="NCBI Taxonomy" id="1796628"/>
    <lineage>
        <taxon>Bacteria</taxon>
        <taxon>Bacillati</taxon>
        <taxon>Bacillota</taxon>
        <taxon>Erysipelotrichia</taxon>
        <taxon>Erysipelotrichales</taxon>
        <taxon>Coprobacillaceae</taxon>
        <taxon>Longibaculum</taxon>
    </lineage>
</organism>
<feature type="transmembrane region" description="Helical" evidence="10">
    <location>
        <begin position="98"/>
        <end position="124"/>
    </location>
</feature>
<evidence type="ECO:0000256" key="10">
    <source>
        <dbReference type="SAM" id="Phobius"/>
    </source>
</evidence>
<comment type="caution">
    <text evidence="11">The sequence shown here is derived from an EMBL/GenBank/DDBJ whole genome shotgun (WGS) entry which is preliminary data.</text>
</comment>
<sequence>MNKDKMENGKVLPLLIELSIPAMIGMIVNAIYNIVDRMFIGNAPQLGSLGLAGITISYPVTLILMALSLMAGVGGATRFSIALGAKEDDEAQYYQGNALMITVLFGLIFMVFGNLFMNPILILLGASEAVLPHARAYLSIILYGAVFQCVAICGNNFSRAQGNARNAMVSQLLGAGFNIVFDYIFIVKCHMGMEGAALATIGGQFLSMVWQLTFLFGKRSMIQCRLAHLKLKKHLTYMILKTGLPAFLMQLSTSLLNIVINGTLGKYGGDTAISTVGIITSVQTLMLMPLIGMTQGQQPIISYNFGAKRVDRVKETLKYTIIASSIISVVGFLAIQFFPGMIISMFNQEPEIIKLGSTALRIWFICLPIVGCQTMCANFFQAIGMVKQSSFLNLLRQCLLLIPFILILSLIFGLYGVFIAVPIADLVAFLITMFLIQKEMKQLGVQIYE</sequence>
<accession>A0A4R3YRP3</accession>
<feature type="transmembrane region" description="Helical" evidence="10">
    <location>
        <begin position="136"/>
        <end position="157"/>
    </location>
</feature>
<feature type="transmembrane region" description="Helical" evidence="10">
    <location>
        <begin position="394"/>
        <end position="412"/>
    </location>
</feature>
<feature type="transmembrane region" description="Helical" evidence="10">
    <location>
        <begin position="12"/>
        <end position="35"/>
    </location>
</feature>
<feature type="transmembrane region" description="Helical" evidence="10">
    <location>
        <begin position="238"/>
        <end position="260"/>
    </location>
</feature>
<proteinExistence type="inferred from homology"/>
<dbReference type="GeneID" id="98916122"/>
<protein>
    <recommendedName>
        <fullName evidence="3">Multidrug export protein MepA</fullName>
    </recommendedName>
</protein>
<keyword evidence="7 10" id="KW-1133">Transmembrane helix</keyword>
<comment type="subcellular location">
    <subcellularLocation>
        <location evidence="1">Cell membrane</location>
        <topology evidence="1">Multi-pass membrane protein</topology>
    </subcellularLocation>
</comment>
<dbReference type="InterPro" id="IPR045070">
    <property type="entry name" value="MATE_MepA-like"/>
</dbReference>
<dbReference type="EMBL" id="SMCQ01000019">
    <property type="protein sequence ID" value="TCV95042.1"/>
    <property type="molecule type" value="Genomic_DNA"/>
</dbReference>
<keyword evidence="6 10" id="KW-0812">Transmembrane</keyword>
<dbReference type="InterPro" id="IPR051327">
    <property type="entry name" value="MATE_MepA_subfamily"/>
</dbReference>
<feature type="transmembrane region" description="Helical" evidence="10">
    <location>
        <begin position="169"/>
        <end position="186"/>
    </location>
</feature>
<keyword evidence="9" id="KW-0046">Antibiotic resistance</keyword>
<evidence type="ECO:0000256" key="7">
    <source>
        <dbReference type="ARBA" id="ARBA00022989"/>
    </source>
</evidence>
<evidence type="ECO:0000256" key="3">
    <source>
        <dbReference type="ARBA" id="ARBA00022106"/>
    </source>
</evidence>
<dbReference type="PIRSF" id="PIRSF006603">
    <property type="entry name" value="DinF"/>
    <property type="match status" value="1"/>
</dbReference>
<feature type="transmembrane region" description="Helical" evidence="10">
    <location>
        <begin position="198"/>
        <end position="217"/>
    </location>
</feature>
<feature type="transmembrane region" description="Helical" evidence="10">
    <location>
        <begin position="362"/>
        <end position="382"/>
    </location>
</feature>
<dbReference type="Pfam" id="PF01554">
    <property type="entry name" value="MatE"/>
    <property type="match status" value="2"/>
</dbReference>
<comment type="similarity">
    <text evidence="2">Belongs to the multi antimicrobial extrusion (MATE) (TC 2.A.66.1) family. MepA subfamily.</text>
</comment>
<reference evidence="11 12" key="1">
    <citation type="submission" date="2019-03" db="EMBL/GenBank/DDBJ databases">
        <title>Genomic Encyclopedia of Type Strains, Phase IV (KMG-IV): sequencing the most valuable type-strain genomes for metagenomic binning, comparative biology and taxonomic classification.</title>
        <authorList>
            <person name="Goeker M."/>
        </authorList>
    </citation>
    <scope>NUCLEOTIDE SEQUENCE [LARGE SCALE GENOMIC DNA]</scope>
    <source>
        <strain evidence="11 12">DSM 29487</strain>
    </source>
</reference>
<dbReference type="GO" id="GO:0042910">
    <property type="term" value="F:xenobiotic transmembrane transporter activity"/>
    <property type="evidence" value="ECO:0007669"/>
    <property type="project" value="InterPro"/>
</dbReference>
<keyword evidence="8 10" id="KW-0472">Membrane</keyword>
<evidence type="ECO:0000256" key="9">
    <source>
        <dbReference type="ARBA" id="ARBA00023251"/>
    </source>
</evidence>
<gene>
    <name evidence="11" type="ORF">EDD60_11929</name>
</gene>
<evidence type="ECO:0000313" key="11">
    <source>
        <dbReference type="EMBL" id="TCV95042.1"/>
    </source>
</evidence>
<dbReference type="InterPro" id="IPR048279">
    <property type="entry name" value="MdtK-like"/>
</dbReference>
<evidence type="ECO:0000256" key="4">
    <source>
        <dbReference type="ARBA" id="ARBA00022448"/>
    </source>
</evidence>
<dbReference type="InterPro" id="IPR002528">
    <property type="entry name" value="MATE_fam"/>
</dbReference>
<dbReference type="RefSeq" id="WP_066445040.1">
    <property type="nucleotide sequence ID" value="NZ_JANKBF010000017.1"/>
</dbReference>
<dbReference type="GO" id="GO:0046677">
    <property type="term" value="P:response to antibiotic"/>
    <property type="evidence" value="ECO:0007669"/>
    <property type="project" value="UniProtKB-KW"/>
</dbReference>
<evidence type="ECO:0000256" key="5">
    <source>
        <dbReference type="ARBA" id="ARBA00022475"/>
    </source>
</evidence>
<feature type="transmembrane region" description="Helical" evidence="10">
    <location>
        <begin position="55"/>
        <end position="77"/>
    </location>
</feature>
<keyword evidence="12" id="KW-1185">Reference proteome</keyword>
<dbReference type="PANTHER" id="PTHR43823">
    <property type="entry name" value="SPORULATION PROTEIN YKVU"/>
    <property type="match status" value="1"/>
</dbReference>
<dbReference type="GO" id="GO:0015297">
    <property type="term" value="F:antiporter activity"/>
    <property type="evidence" value="ECO:0007669"/>
    <property type="project" value="InterPro"/>
</dbReference>
<evidence type="ECO:0000313" key="12">
    <source>
        <dbReference type="Proteomes" id="UP000295515"/>
    </source>
</evidence>
<dbReference type="Proteomes" id="UP000295515">
    <property type="component" value="Unassembled WGS sequence"/>
</dbReference>
<feature type="transmembrane region" description="Helical" evidence="10">
    <location>
        <begin position="272"/>
        <end position="291"/>
    </location>
</feature>
<evidence type="ECO:0000256" key="2">
    <source>
        <dbReference type="ARBA" id="ARBA00008417"/>
    </source>
</evidence>
<name>A0A4R3YRP3_9FIRM</name>
<dbReference type="CDD" id="cd13143">
    <property type="entry name" value="MATE_MepA_like"/>
    <property type="match status" value="1"/>
</dbReference>
<dbReference type="AlphaFoldDB" id="A0A4R3YRP3"/>
<evidence type="ECO:0000256" key="8">
    <source>
        <dbReference type="ARBA" id="ARBA00023136"/>
    </source>
</evidence>
<feature type="transmembrane region" description="Helical" evidence="10">
    <location>
        <begin position="319"/>
        <end position="342"/>
    </location>
</feature>
<dbReference type="GO" id="GO:0005886">
    <property type="term" value="C:plasma membrane"/>
    <property type="evidence" value="ECO:0007669"/>
    <property type="project" value="UniProtKB-SubCell"/>
</dbReference>
<evidence type="ECO:0000256" key="1">
    <source>
        <dbReference type="ARBA" id="ARBA00004651"/>
    </source>
</evidence>
<dbReference type="NCBIfam" id="TIGR00797">
    <property type="entry name" value="matE"/>
    <property type="match status" value="1"/>
</dbReference>
<dbReference type="PANTHER" id="PTHR43823:SF3">
    <property type="entry name" value="MULTIDRUG EXPORT PROTEIN MEPA"/>
    <property type="match status" value="1"/>
</dbReference>
<evidence type="ECO:0000256" key="6">
    <source>
        <dbReference type="ARBA" id="ARBA00022692"/>
    </source>
</evidence>
<keyword evidence="5" id="KW-1003">Cell membrane</keyword>
<keyword evidence="4" id="KW-0813">Transport</keyword>